<dbReference type="EMBL" id="BLKC01000024">
    <property type="protein sequence ID" value="GFF34913.1"/>
    <property type="molecule type" value="Genomic_DNA"/>
</dbReference>
<organism evidence="1 2">
    <name type="scientific">Aspergillus udagawae</name>
    <dbReference type="NCBI Taxonomy" id="91492"/>
    <lineage>
        <taxon>Eukaryota</taxon>
        <taxon>Fungi</taxon>
        <taxon>Dikarya</taxon>
        <taxon>Ascomycota</taxon>
        <taxon>Pezizomycotina</taxon>
        <taxon>Eurotiomycetes</taxon>
        <taxon>Eurotiomycetidae</taxon>
        <taxon>Eurotiales</taxon>
        <taxon>Aspergillaceae</taxon>
        <taxon>Aspergillus</taxon>
        <taxon>Aspergillus subgen. Fumigati</taxon>
    </lineage>
</organism>
<sequence length="300" mass="34972">MAQSTDSRDENTSENQFFHHSSWPARWSHPEFTDSDTERYKRWSQQPWYKNHDRSAVRLVRWAADESWPWGFFIYRTVYTPESDQVWSACLEKIDSYVHWEIDHVDGERYAGAEDHRFPERLVHQGYKNAILEDKERWDGASIEQIREDFKNLVGARILEVVPRYKVCLVIDQHCLDSIANALEEPAESKHGGGPRMGFVTMVDPTFVTGSCEGYYGFMRVEIDTLWWLTVELCSTTSMRDICPTVQPGKIPVYNADYGYADDDPSWTGPRPVTPMTYLTMRPTLYAMGCKEIKEQKERA</sequence>
<protein>
    <submittedName>
        <fullName evidence="1">Uncharacterized protein</fullName>
    </submittedName>
</protein>
<gene>
    <name evidence="1" type="ORF">IFM46972_04394</name>
</gene>
<dbReference type="Proteomes" id="UP000465221">
    <property type="component" value="Unassembled WGS sequence"/>
</dbReference>
<reference evidence="1 2" key="1">
    <citation type="submission" date="2020-01" db="EMBL/GenBank/DDBJ databases">
        <title>Draft genome sequence of Aspergillus udagawae IFM 46972.</title>
        <authorList>
            <person name="Takahashi H."/>
            <person name="Yaguchi T."/>
        </authorList>
    </citation>
    <scope>NUCLEOTIDE SEQUENCE [LARGE SCALE GENOMIC DNA]</scope>
    <source>
        <strain evidence="1 2">IFM 46972</strain>
    </source>
</reference>
<evidence type="ECO:0000313" key="1">
    <source>
        <dbReference type="EMBL" id="GFF34913.1"/>
    </source>
</evidence>
<accession>A0A8H3NIS7</accession>
<dbReference type="AlphaFoldDB" id="A0A8H3NIS7"/>
<comment type="caution">
    <text evidence="1">The sequence shown here is derived from an EMBL/GenBank/DDBJ whole genome shotgun (WGS) entry which is preliminary data.</text>
</comment>
<proteinExistence type="predicted"/>
<name>A0A8H3NIS7_9EURO</name>
<evidence type="ECO:0000313" key="2">
    <source>
        <dbReference type="Proteomes" id="UP000465221"/>
    </source>
</evidence>